<feature type="domain" description="SLH" evidence="2">
    <location>
        <begin position="90"/>
        <end position="150"/>
    </location>
</feature>
<comment type="caution">
    <text evidence="3">The sequence shown here is derived from an EMBL/GenBank/DDBJ whole genome shotgun (WGS) entry which is preliminary data.</text>
</comment>
<name>A0A5R9G8C8_9BACL</name>
<feature type="domain" description="SLH" evidence="2">
    <location>
        <begin position="26"/>
        <end position="89"/>
    </location>
</feature>
<dbReference type="PANTHER" id="PTHR43308">
    <property type="entry name" value="OUTER MEMBRANE PROTEIN ALPHA-RELATED"/>
    <property type="match status" value="1"/>
</dbReference>
<feature type="chain" id="PRO_5024295705" evidence="1">
    <location>
        <begin position="29"/>
        <end position="403"/>
    </location>
</feature>
<accession>A0A5R9G8C8</accession>
<dbReference type="Pfam" id="PF00395">
    <property type="entry name" value="SLH"/>
    <property type="match status" value="3"/>
</dbReference>
<evidence type="ECO:0000313" key="3">
    <source>
        <dbReference type="EMBL" id="TLS50616.1"/>
    </source>
</evidence>
<dbReference type="InterPro" id="IPR001119">
    <property type="entry name" value="SLH_dom"/>
</dbReference>
<dbReference type="PANTHER" id="PTHR43308:SF5">
    <property type="entry name" value="S-LAYER PROTEIN _ PEPTIDOGLYCAN ENDO-BETA-N-ACETYLGLUCOSAMINIDASE"/>
    <property type="match status" value="1"/>
</dbReference>
<sequence>MMKKMLTAALLSLSLVGILFPASGTAAAEPFSDIAGHWAKANIESAVKAGFVSGYPDGTFKPDANVSRAEFLAIMTRASELSDAGAVEPFEDVASTHWAVDAINRGIGMGFIHTSDFGKTFAPDQALTRAEMVKWLVSGLAKADSSFVDALRDTRETILPFTEYFPGKFKESDIPYIAVSRGTGLVGGFPDGSFGPDRTTTRAEVVVLLERYLGVEGTKADTYRALNELREVGTTGTNLATIGNVAGELRWLNGFDRKESPVYTLFNKSLVVKRELGDVKVNRFIVIDPRMTSIYVNMFLDDQMKEFGMSRDVYQYFSEVTATFNRDVDSSTFAESISLAGSSVRHNLPKVYGYMAIHASEGNPMLKKGVTTRFWSSHTITYGLSMSITTSDNKTGGFVIEKE</sequence>
<dbReference type="RefSeq" id="WP_138195983.1">
    <property type="nucleotide sequence ID" value="NZ_VCIW01000014.1"/>
</dbReference>
<evidence type="ECO:0000313" key="4">
    <source>
        <dbReference type="Proteomes" id="UP000309676"/>
    </source>
</evidence>
<gene>
    <name evidence="3" type="ORF">FE782_19845</name>
</gene>
<dbReference type="OrthoDB" id="5845122at2"/>
<dbReference type="Proteomes" id="UP000309676">
    <property type="component" value="Unassembled WGS sequence"/>
</dbReference>
<feature type="domain" description="SLH" evidence="2">
    <location>
        <begin position="157"/>
        <end position="223"/>
    </location>
</feature>
<feature type="signal peptide" evidence="1">
    <location>
        <begin position="1"/>
        <end position="28"/>
    </location>
</feature>
<organism evidence="3 4">
    <name type="scientific">Paenibacillus antri</name>
    <dbReference type="NCBI Taxonomy" id="2582848"/>
    <lineage>
        <taxon>Bacteria</taxon>
        <taxon>Bacillati</taxon>
        <taxon>Bacillota</taxon>
        <taxon>Bacilli</taxon>
        <taxon>Bacillales</taxon>
        <taxon>Paenibacillaceae</taxon>
        <taxon>Paenibacillus</taxon>
    </lineage>
</organism>
<proteinExistence type="predicted"/>
<evidence type="ECO:0000256" key="1">
    <source>
        <dbReference type="SAM" id="SignalP"/>
    </source>
</evidence>
<dbReference type="InterPro" id="IPR051465">
    <property type="entry name" value="Cell_Envelope_Struct_Comp"/>
</dbReference>
<keyword evidence="1" id="KW-0732">Signal</keyword>
<dbReference type="EMBL" id="VCIW01000014">
    <property type="protein sequence ID" value="TLS50616.1"/>
    <property type="molecule type" value="Genomic_DNA"/>
</dbReference>
<dbReference type="PROSITE" id="PS51272">
    <property type="entry name" value="SLH"/>
    <property type="match status" value="3"/>
</dbReference>
<evidence type="ECO:0000259" key="2">
    <source>
        <dbReference type="PROSITE" id="PS51272"/>
    </source>
</evidence>
<dbReference type="AlphaFoldDB" id="A0A5R9G8C8"/>
<keyword evidence="4" id="KW-1185">Reference proteome</keyword>
<protein>
    <submittedName>
        <fullName evidence="3">S-layer homology domain-containing protein</fullName>
    </submittedName>
</protein>
<reference evidence="3 4" key="1">
    <citation type="submission" date="2019-05" db="EMBL/GenBank/DDBJ databases">
        <authorList>
            <person name="Narsing Rao M.P."/>
            <person name="Li W.J."/>
        </authorList>
    </citation>
    <scope>NUCLEOTIDE SEQUENCE [LARGE SCALE GENOMIC DNA]</scope>
    <source>
        <strain evidence="3 4">SYSU_K30003</strain>
    </source>
</reference>